<dbReference type="Gene3D" id="3.40.50.2000">
    <property type="entry name" value="Glycogen Phosphorylase B"/>
    <property type="match status" value="2"/>
</dbReference>
<proteinExistence type="predicted"/>
<keyword evidence="2" id="KW-1185">Reference proteome</keyword>
<reference evidence="1 2" key="1">
    <citation type="submission" date="2019-03" db="EMBL/GenBank/DDBJ databases">
        <title>Primorskyibacter sp. SS33 isolated from sediments.</title>
        <authorList>
            <person name="Xunke S."/>
        </authorList>
    </citation>
    <scope>NUCLEOTIDE SEQUENCE [LARGE SCALE GENOMIC DNA]</scope>
    <source>
        <strain evidence="1 2">SS33</strain>
    </source>
</reference>
<dbReference type="EMBL" id="SNAA01000006">
    <property type="protein sequence ID" value="TDL81113.1"/>
    <property type="molecule type" value="Genomic_DNA"/>
</dbReference>
<organism evidence="1 2">
    <name type="scientific">Palleronia sediminis</name>
    <dbReference type="NCBI Taxonomy" id="2547833"/>
    <lineage>
        <taxon>Bacteria</taxon>
        <taxon>Pseudomonadati</taxon>
        <taxon>Pseudomonadota</taxon>
        <taxon>Alphaproteobacteria</taxon>
        <taxon>Rhodobacterales</taxon>
        <taxon>Roseobacteraceae</taxon>
        <taxon>Palleronia</taxon>
    </lineage>
</organism>
<evidence type="ECO:0000313" key="2">
    <source>
        <dbReference type="Proteomes" id="UP000295701"/>
    </source>
</evidence>
<accession>A0A4R6AIC1</accession>
<dbReference type="Proteomes" id="UP000295701">
    <property type="component" value="Unassembled WGS sequence"/>
</dbReference>
<gene>
    <name evidence="1" type="ORF">E2L08_07180</name>
</gene>
<dbReference type="PANTHER" id="PTHR45947:SF13">
    <property type="entry name" value="TRANSFERASE"/>
    <property type="match status" value="1"/>
</dbReference>
<dbReference type="RefSeq" id="WP_133396392.1">
    <property type="nucleotide sequence ID" value="NZ_SNAA01000006.1"/>
</dbReference>
<dbReference type="OrthoDB" id="9807414at2"/>
<comment type="caution">
    <text evidence="1">The sequence shown here is derived from an EMBL/GenBank/DDBJ whole genome shotgun (WGS) entry which is preliminary data.</text>
</comment>
<dbReference type="AlphaFoldDB" id="A0A4R6AIC1"/>
<protein>
    <submittedName>
        <fullName evidence="1">Glycosyltransferase</fullName>
    </submittedName>
</protein>
<evidence type="ECO:0000313" key="1">
    <source>
        <dbReference type="EMBL" id="TDL81113.1"/>
    </source>
</evidence>
<sequence length="411" mass="43831">MPRVVIVNDASVARGGATGLALMQARMLAARGVETRLFTGDRGEGCDLPESIARDHAGTDPLMTARPWVAATRGLWSRPVLALLRDRIAQHDSPDTVYHVHSWSKTLTPSVFAALRPVAPRVFLHAHDFFLACPNGGYMDYRAMRPCARVPLSVSCLVTNCDKRSYAQKGWRVARQAVLRSALPRHAPWAAILMIHPGMAPLLEQAGYPARLLRPLRNPATALCPAPVTPSRNSVFLFIGRVEAEKGVEELCAAADAAGVPMVVIGDGPLRAPLAARHPGIRFTGWLDRPAIAREAAQARAVVMPSRYPEPFGLVAAEAALSGLPVIVSRTALLAPEIEAKGLGLACDTRDPVALRGTLTRMATLSAAEIEAMAARGRDGAGGLCLTPGAWIDAQLALYEAAISRARQSAA</sequence>
<dbReference type="GO" id="GO:0016757">
    <property type="term" value="F:glycosyltransferase activity"/>
    <property type="evidence" value="ECO:0007669"/>
    <property type="project" value="TreeGrafter"/>
</dbReference>
<dbReference type="SUPFAM" id="SSF53756">
    <property type="entry name" value="UDP-Glycosyltransferase/glycogen phosphorylase"/>
    <property type="match status" value="1"/>
</dbReference>
<dbReference type="InterPro" id="IPR050194">
    <property type="entry name" value="Glycosyltransferase_grp1"/>
</dbReference>
<dbReference type="Pfam" id="PF13692">
    <property type="entry name" value="Glyco_trans_1_4"/>
    <property type="match status" value="1"/>
</dbReference>
<dbReference type="CDD" id="cd03801">
    <property type="entry name" value="GT4_PimA-like"/>
    <property type="match status" value="1"/>
</dbReference>
<name>A0A4R6AIC1_9RHOB</name>
<dbReference type="PANTHER" id="PTHR45947">
    <property type="entry name" value="SULFOQUINOVOSYL TRANSFERASE SQD2"/>
    <property type="match status" value="1"/>
</dbReference>
<keyword evidence="1" id="KW-0808">Transferase</keyword>